<dbReference type="EMBL" id="CAJVQB010157321">
    <property type="protein sequence ID" value="CAG8856208.1"/>
    <property type="molecule type" value="Genomic_DNA"/>
</dbReference>
<evidence type="ECO:0000313" key="2">
    <source>
        <dbReference type="Proteomes" id="UP000789901"/>
    </source>
</evidence>
<evidence type="ECO:0000313" key="1">
    <source>
        <dbReference type="EMBL" id="CAG8856208.1"/>
    </source>
</evidence>
<sequence length="99" mass="11241">LSSLKIEKCSEIKSVKIYGNLLSDLKTIKKLVKLTNSILGIIRLEYLPTGLKIFDVCSSKYYENIQNGVQLSDELIDQEFGIQCNLLKLRKPEKFNGFG</sequence>
<accession>A0ABN7XLL4</accession>
<reference evidence="1 2" key="1">
    <citation type="submission" date="2021-06" db="EMBL/GenBank/DDBJ databases">
        <authorList>
            <person name="Kallberg Y."/>
            <person name="Tangrot J."/>
            <person name="Rosling A."/>
        </authorList>
    </citation>
    <scope>NUCLEOTIDE SEQUENCE [LARGE SCALE GENOMIC DNA]</scope>
    <source>
        <strain evidence="1 2">120-4 pot B 10/14</strain>
    </source>
</reference>
<gene>
    <name evidence="1" type="ORF">GMARGA_LOCUS45029</name>
</gene>
<feature type="non-terminal residue" evidence="1">
    <location>
        <position position="99"/>
    </location>
</feature>
<organism evidence="1 2">
    <name type="scientific">Gigaspora margarita</name>
    <dbReference type="NCBI Taxonomy" id="4874"/>
    <lineage>
        <taxon>Eukaryota</taxon>
        <taxon>Fungi</taxon>
        <taxon>Fungi incertae sedis</taxon>
        <taxon>Mucoromycota</taxon>
        <taxon>Glomeromycotina</taxon>
        <taxon>Glomeromycetes</taxon>
        <taxon>Diversisporales</taxon>
        <taxon>Gigasporaceae</taxon>
        <taxon>Gigaspora</taxon>
    </lineage>
</organism>
<proteinExistence type="predicted"/>
<dbReference type="Proteomes" id="UP000789901">
    <property type="component" value="Unassembled WGS sequence"/>
</dbReference>
<name>A0ABN7XLL4_GIGMA</name>
<keyword evidence="2" id="KW-1185">Reference proteome</keyword>
<feature type="non-terminal residue" evidence="1">
    <location>
        <position position="1"/>
    </location>
</feature>
<protein>
    <submittedName>
        <fullName evidence="1">3718_t:CDS:1</fullName>
    </submittedName>
</protein>
<comment type="caution">
    <text evidence="1">The sequence shown here is derived from an EMBL/GenBank/DDBJ whole genome shotgun (WGS) entry which is preliminary data.</text>
</comment>